<organism evidence="1 2">
    <name type="scientific">Simiduia aestuariiviva</name>
    <dbReference type="NCBI Taxonomy" id="1510459"/>
    <lineage>
        <taxon>Bacteria</taxon>
        <taxon>Pseudomonadati</taxon>
        <taxon>Pseudomonadota</taxon>
        <taxon>Gammaproteobacteria</taxon>
        <taxon>Cellvibrionales</taxon>
        <taxon>Cellvibrionaceae</taxon>
        <taxon>Simiduia</taxon>
    </lineage>
</organism>
<dbReference type="GO" id="GO:0006508">
    <property type="term" value="P:proteolysis"/>
    <property type="evidence" value="ECO:0007669"/>
    <property type="project" value="InterPro"/>
</dbReference>
<evidence type="ECO:0000313" key="2">
    <source>
        <dbReference type="Proteomes" id="UP000559987"/>
    </source>
</evidence>
<dbReference type="SUPFAM" id="SSF51556">
    <property type="entry name" value="Metallo-dependent hydrolases"/>
    <property type="match status" value="1"/>
</dbReference>
<comment type="caution">
    <text evidence="1">The sequence shown here is derived from an EMBL/GenBank/DDBJ whole genome shotgun (WGS) entry which is preliminary data.</text>
</comment>
<protein>
    <submittedName>
        <fullName evidence="1">Microsomal dipeptidase-like Zn-dependent dipeptidase</fullName>
    </submittedName>
</protein>
<dbReference type="PANTHER" id="PTHR10443:SF12">
    <property type="entry name" value="DIPEPTIDASE"/>
    <property type="match status" value="1"/>
</dbReference>
<dbReference type="Pfam" id="PF01244">
    <property type="entry name" value="Peptidase_M19"/>
    <property type="match status" value="1"/>
</dbReference>
<gene>
    <name evidence="1" type="ORF">FHS30_002209</name>
</gene>
<dbReference type="RefSeq" id="WP_183910502.1">
    <property type="nucleotide sequence ID" value="NZ_JACHXZ010000003.1"/>
</dbReference>
<reference evidence="1 2" key="1">
    <citation type="submission" date="2020-08" db="EMBL/GenBank/DDBJ databases">
        <title>Genomic Encyclopedia of Type Strains, Phase III (KMG-III): the genomes of soil and plant-associated and newly described type strains.</title>
        <authorList>
            <person name="Whitman W."/>
        </authorList>
    </citation>
    <scope>NUCLEOTIDE SEQUENCE [LARGE SCALE GENOMIC DNA]</scope>
    <source>
        <strain evidence="1 2">CECT 8571</strain>
    </source>
</reference>
<dbReference type="PANTHER" id="PTHR10443">
    <property type="entry name" value="MICROSOMAL DIPEPTIDASE"/>
    <property type="match status" value="1"/>
</dbReference>
<keyword evidence="2" id="KW-1185">Reference proteome</keyword>
<dbReference type="InterPro" id="IPR032466">
    <property type="entry name" value="Metal_Hydrolase"/>
</dbReference>
<evidence type="ECO:0000313" key="1">
    <source>
        <dbReference type="EMBL" id="MBB3169001.1"/>
    </source>
</evidence>
<dbReference type="PROSITE" id="PS51365">
    <property type="entry name" value="RENAL_DIPEPTIDASE_2"/>
    <property type="match status" value="1"/>
</dbReference>
<dbReference type="EMBL" id="JACHXZ010000003">
    <property type="protein sequence ID" value="MBB3169001.1"/>
    <property type="molecule type" value="Genomic_DNA"/>
</dbReference>
<dbReference type="Proteomes" id="UP000559987">
    <property type="component" value="Unassembled WGS sequence"/>
</dbReference>
<dbReference type="Gene3D" id="3.20.20.140">
    <property type="entry name" value="Metal-dependent hydrolases"/>
    <property type="match status" value="1"/>
</dbReference>
<dbReference type="AlphaFoldDB" id="A0A839UQJ2"/>
<name>A0A839UQJ2_9GAMM</name>
<accession>A0A839UQJ2</accession>
<dbReference type="GO" id="GO:0070573">
    <property type="term" value="F:metallodipeptidase activity"/>
    <property type="evidence" value="ECO:0007669"/>
    <property type="project" value="InterPro"/>
</dbReference>
<sequence length="401" mass="42765">MTAGHTHPKRPILKVLLLGTALTFAIALGVLLLLAPGLAERGMNTVKPLADTSLSADAQRLHQRLWVADLHADSLLWQRDLTERSERGHVDFPRLQAGNVALQMFTVVTKTPAGLNYHQNPADARDNITLLALAQAWPPATWHSLTARALYQADKLNGFIARAPKQAMLVTSQADLQTLQERRNAGEPVVGALLGTEGSHALDGDIANIQRLYDAGFRMMSLQHFFDNALGGSLHGNSGSGLTEFGRRALAEMDRLNIMIDVSHSAPQVVRDTLAIATRPLIVSHTGTYGHCPSPRNVSDELMQAIAAKGGLIGIGFWKSAVCDDTPAGIASAIVAAVALLGEDAVALGSDFDGAVQTRIDASQLALITQALLDKGVPEAVIAKVMGGNQLRFFMANLPAQ</sequence>
<proteinExistence type="predicted"/>
<dbReference type="InterPro" id="IPR008257">
    <property type="entry name" value="Pept_M19"/>
</dbReference>